<name>A0A0A9IMA8_ARUDO</name>
<reference evidence="1" key="2">
    <citation type="journal article" date="2015" name="Data Brief">
        <title>Shoot transcriptome of the giant reed, Arundo donax.</title>
        <authorList>
            <person name="Barrero R.A."/>
            <person name="Guerrero F.D."/>
            <person name="Moolhuijzen P."/>
            <person name="Goolsby J.A."/>
            <person name="Tidwell J."/>
            <person name="Bellgard S.E."/>
            <person name="Bellgard M.I."/>
        </authorList>
    </citation>
    <scope>NUCLEOTIDE SEQUENCE</scope>
    <source>
        <tissue evidence="1">Shoot tissue taken approximately 20 cm above the soil surface</tissue>
    </source>
</reference>
<dbReference type="AlphaFoldDB" id="A0A0A9IMA8"/>
<accession>A0A0A9IMA8</accession>
<reference evidence="1" key="1">
    <citation type="submission" date="2014-09" db="EMBL/GenBank/DDBJ databases">
        <authorList>
            <person name="Magalhaes I.L.F."/>
            <person name="Oliveira U."/>
            <person name="Santos F.R."/>
            <person name="Vidigal T.H.D.A."/>
            <person name="Brescovit A.D."/>
            <person name="Santos A.J."/>
        </authorList>
    </citation>
    <scope>NUCLEOTIDE SEQUENCE</scope>
    <source>
        <tissue evidence="1">Shoot tissue taken approximately 20 cm above the soil surface</tissue>
    </source>
</reference>
<evidence type="ECO:0000313" key="1">
    <source>
        <dbReference type="EMBL" id="JAD15237.1"/>
    </source>
</evidence>
<dbReference type="EMBL" id="GBRH01282658">
    <property type="protein sequence ID" value="JAD15237.1"/>
    <property type="molecule type" value="Transcribed_RNA"/>
</dbReference>
<protein>
    <submittedName>
        <fullName evidence="1">Uncharacterized protein</fullName>
    </submittedName>
</protein>
<organism evidence="1">
    <name type="scientific">Arundo donax</name>
    <name type="common">Giant reed</name>
    <name type="synonym">Donax arundinaceus</name>
    <dbReference type="NCBI Taxonomy" id="35708"/>
    <lineage>
        <taxon>Eukaryota</taxon>
        <taxon>Viridiplantae</taxon>
        <taxon>Streptophyta</taxon>
        <taxon>Embryophyta</taxon>
        <taxon>Tracheophyta</taxon>
        <taxon>Spermatophyta</taxon>
        <taxon>Magnoliopsida</taxon>
        <taxon>Liliopsida</taxon>
        <taxon>Poales</taxon>
        <taxon>Poaceae</taxon>
        <taxon>PACMAD clade</taxon>
        <taxon>Arundinoideae</taxon>
        <taxon>Arundineae</taxon>
        <taxon>Arundo</taxon>
    </lineage>
</organism>
<proteinExistence type="predicted"/>
<sequence>MYVLVNPFMVYLFTNVLIHIQLYPFIVHKCTFLHIH</sequence>